<dbReference type="CDD" id="cd02947">
    <property type="entry name" value="TRX_family"/>
    <property type="match status" value="1"/>
</dbReference>
<dbReference type="PROSITE" id="PS51352">
    <property type="entry name" value="THIOREDOXIN_2"/>
    <property type="match status" value="1"/>
</dbReference>
<feature type="domain" description="Thioredoxin" evidence="3">
    <location>
        <begin position="1"/>
        <end position="109"/>
    </location>
</feature>
<dbReference type="Proteomes" id="UP000235371">
    <property type="component" value="Unassembled WGS sequence"/>
</dbReference>
<dbReference type="Pfam" id="PF00085">
    <property type="entry name" value="Thioredoxin"/>
    <property type="match status" value="1"/>
</dbReference>
<dbReference type="InParanoid" id="A0A2J6T3M4"/>
<dbReference type="OrthoDB" id="2121326at2759"/>
<protein>
    <submittedName>
        <fullName evidence="4">Thioredoxin-like protein</fullName>
    </submittedName>
</protein>
<evidence type="ECO:0000313" key="5">
    <source>
        <dbReference type="Proteomes" id="UP000235371"/>
    </source>
</evidence>
<keyword evidence="2" id="KW-1015">Disulfide bond</keyword>
<dbReference type="PRINTS" id="PR00421">
    <property type="entry name" value="THIOREDOXIN"/>
</dbReference>
<evidence type="ECO:0000256" key="1">
    <source>
        <dbReference type="ARBA" id="ARBA00008987"/>
    </source>
</evidence>
<organism evidence="4 5">
    <name type="scientific">Hyaloscypha bicolor E</name>
    <dbReference type="NCBI Taxonomy" id="1095630"/>
    <lineage>
        <taxon>Eukaryota</taxon>
        <taxon>Fungi</taxon>
        <taxon>Dikarya</taxon>
        <taxon>Ascomycota</taxon>
        <taxon>Pezizomycotina</taxon>
        <taxon>Leotiomycetes</taxon>
        <taxon>Helotiales</taxon>
        <taxon>Hyaloscyphaceae</taxon>
        <taxon>Hyaloscypha</taxon>
        <taxon>Hyaloscypha bicolor</taxon>
    </lineage>
</organism>
<evidence type="ECO:0000256" key="2">
    <source>
        <dbReference type="ARBA" id="ARBA00023157"/>
    </source>
</evidence>
<dbReference type="PANTHER" id="PTHR46115">
    <property type="entry name" value="THIOREDOXIN-LIKE PROTEIN 1"/>
    <property type="match status" value="1"/>
</dbReference>
<accession>A0A2J6T3M4</accession>
<dbReference type="GeneID" id="36588712"/>
<comment type="similarity">
    <text evidence="1">Belongs to the thioredoxin family.</text>
</comment>
<dbReference type="EMBL" id="KZ613846">
    <property type="protein sequence ID" value="PMD57624.1"/>
    <property type="molecule type" value="Genomic_DNA"/>
</dbReference>
<dbReference type="PROSITE" id="PS00194">
    <property type="entry name" value="THIOREDOXIN_1"/>
    <property type="match status" value="1"/>
</dbReference>
<dbReference type="InterPro" id="IPR017937">
    <property type="entry name" value="Thioredoxin_CS"/>
</dbReference>
<dbReference type="Gene3D" id="3.40.30.10">
    <property type="entry name" value="Glutaredoxin"/>
    <property type="match status" value="1"/>
</dbReference>
<name>A0A2J6T3M4_9HELO</name>
<dbReference type="RefSeq" id="XP_024734528.1">
    <property type="nucleotide sequence ID" value="XM_024880635.1"/>
</dbReference>
<proteinExistence type="inferred from homology"/>
<reference evidence="4 5" key="1">
    <citation type="submission" date="2016-04" db="EMBL/GenBank/DDBJ databases">
        <title>A degradative enzymes factory behind the ericoid mycorrhizal symbiosis.</title>
        <authorList>
            <consortium name="DOE Joint Genome Institute"/>
            <person name="Martino E."/>
            <person name="Morin E."/>
            <person name="Grelet G."/>
            <person name="Kuo A."/>
            <person name="Kohler A."/>
            <person name="Daghino S."/>
            <person name="Barry K."/>
            <person name="Choi C."/>
            <person name="Cichocki N."/>
            <person name="Clum A."/>
            <person name="Copeland A."/>
            <person name="Hainaut M."/>
            <person name="Haridas S."/>
            <person name="Labutti K."/>
            <person name="Lindquist E."/>
            <person name="Lipzen A."/>
            <person name="Khouja H.-R."/>
            <person name="Murat C."/>
            <person name="Ohm R."/>
            <person name="Olson A."/>
            <person name="Spatafora J."/>
            <person name="Veneault-Fourrey C."/>
            <person name="Henrissat B."/>
            <person name="Grigoriev I."/>
            <person name="Martin F."/>
            <person name="Perotto S."/>
        </authorList>
    </citation>
    <scope>NUCLEOTIDE SEQUENCE [LARGE SCALE GENOMIC DNA]</scope>
    <source>
        <strain evidence="4 5">E</strain>
    </source>
</reference>
<dbReference type="Pfam" id="PF10961">
    <property type="entry name" value="SelK_SelG"/>
    <property type="match status" value="1"/>
</dbReference>
<dbReference type="AlphaFoldDB" id="A0A2J6T3M4"/>
<dbReference type="SUPFAM" id="SSF52833">
    <property type="entry name" value="Thioredoxin-like"/>
    <property type="match status" value="1"/>
</dbReference>
<dbReference type="STRING" id="1095630.A0A2J6T3M4"/>
<gene>
    <name evidence="4" type="ORF">K444DRAFT_615033</name>
</gene>
<dbReference type="InterPro" id="IPR013766">
    <property type="entry name" value="Thioredoxin_domain"/>
</dbReference>
<evidence type="ECO:0000259" key="3">
    <source>
        <dbReference type="PROSITE" id="PS51352"/>
    </source>
</evidence>
<dbReference type="InterPro" id="IPR024491">
    <property type="entry name" value="Se_SelK/SelG"/>
</dbReference>
<keyword evidence="5" id="KW-1185">Reference proteome</keyword>
<dbReference type="InterPro" id="IPR036249">
    <property type="entry name" value="Thioredoxin-like_sf"/>
</dbReference>
<evidence type="ECO:0000313" key="4">
    <source>
        <dbReference type="EMBL" id="PMD57624.1"/>
    </source>
</evidence>
<sequence>MSPTVNIGSSAEFSKLLSSSSVVITDFYADWCGPCKTIAPTYESLSTKYSKPGRVTFTKVNVDNQQAIAQQYGVTAMPTFLIFRSGSVIKTIRGANVSELTSSIESAIKFAGPAKPVYSSVGRTLGGSAARGTGLSRPYSYTFKKYFDGIIAFLGLYFVTLFSLDAYRAAEQSPFNVNREGEKNFNGGTKLGEKRTGAATQIGKKLGTIADLGGD</sequence>